<dbReference type="Proteomes" id="UP000530564">
    <property type="component" value="Unassembled WGS sequence"/>
</dbReference>
<evidence type="ECO:0000313" key="1">
    <source>
        <dbReference type="EMBL" id="MBB3892875.1"/>
    </source>
</evidence>
<dbReference type="Pfam" id="PF05284">
    <property type="entry name" value="DUF736"/>
    <property type="match status" value="1"/>
</dbReference>
<sequence length="108" mass="11783">MATIGTFTRRGDTFHGAIRTLSLDVELDIRRADKASDNAPDYRIFATGTGRGPEETDAEIGAAWSKTSAQQRDYLSVKLDDPAFAAPLFATLVEDAGGDRFSLIWTRS</sequence>
<organism evidence="1 2">
    <name type="scientific">Phenylobacterium haematophilum</name>
    <dbReference type="NCBI Taxonomy" id="98513"/>
    <lineage>
        <taxon>Bacteria</taxon>
        <taxon>Pseudomonadati</taxon>
        <taxon>Pseudomonadota</taxon>
        <taxon>Alphaproteobacteria</taxon>
        <taxon>Caulobacterales</taxon>
        <taxon>Caulobacteraceae</taxon>
        <taxon>Phenylobacterium</taxon>
    </lineage>
</organism>
<dbReference type="InterPro" id="IPR007948">
    <property type="entry name" value="DUF736"/>
</dbReference>
<gene>
    <name evidence="1" type="ORF">GGQ61_003613</name>
</gene>
<dbReference type="RefSeq" id="WP_183775841.1">
    <property type="nucleotide sequence ID" value="NZ_JACIDK010000006.1"/>
</dbReference>
<dbReference type="EMBL" id="JACIDK010000006">
    <property type="protein sequence ID" value="MBB3892875.1"/>
    <property type="molecule type" value="Genomic_DNA"/>
</dbReference>
<accession>A0A840A1Q2</accession>
<reference evidence="1 2" key="1">
    <citation type="submission" date="2020-08" db="EMBL/GenBank/DDBJ databases">
        <title>Genomic Encyclopedia of Type Strains, Phase IV (KMG-IV): sequencing the most valuable type-strain genomes for metagenomic binning, comparative biology and taxonomic classification.</title>
        <authorList>
            <person name="Goeker M."/>
        </authorList>
    </citation>
    <scope>NUCLEOTIDE SEQUENCE [LARGE SCALE GENOMIC DNA]</scope>
    <source>
        <strain evidence="1 2">DSM 21793</strain>
    </source>
</reference>
<dbReference type="AlphaFoldDB" id="A0A840A1Q2"/>
<proteinExistence type="predicted"/>
<protein>
    <submittedName>
        <fullName evidence="1">Uncharacterized protein (DUF736 family)</fullName>
    </submittedName>
</protein>
<comment type="caution">
    <text evidence="1">The sequence shown here is derived from an EMBL/GenBank/DDBJ whole genome shotgun (WGS) entry which is preliminary data.</text>
</comment>
<evidence type="ECO:0000313" key="2">
    <source>
        <dbReference type="Proteomes" id="UP000530564"/>
    </source>
</evidence>
<name>A0A840A1Q2_9CAUL</name>
<keyword evidence="2" id="KW-1185">Reference proteome</keyword>